<feature type="compositionally biased region" description="Basic and acidic residues" evidence="1">
    <location>
        <begin position="177"/>
        <end position="188"/>
    </location>
</feature>
<feature type="compositionally biased region" description="Low complexity" evidence="1">
    <location>
        <begin position="259"/>
        <end position="269"/>
    </location>
</feature>
<feature type="region of interest" description="Disordered" evidence="1">
    <location>
        <begin position="160"/>
        <end position="285"/>
    </location>
</feature>
<feature type="non-terminal residue" evidence="2">
    <location>
        <position position="285"/>
    </location>
</feature>
<feature type="compositionally biased region" description="Basic and acidic residues" evidence="1">
    <location>
        <begin position="40"/>
        <end position="49"/>
    </location>
</feature>
<dbReference type="GO" id="GO:0018673">
    <property type="term" value="F:anthraniloyl-CoA monooxygenase activity"/>
    <property type="evidence" value="ECO:0007669"/>
    <property type="project" value="UniProtKB-EC"/>
</dbReference>
<dbReference type="EMBL" id="CADCTL010000117">
    <property type="protein sequence ID" value="CAA9242727.1"/>
    <property type="molecule type" value="Genomic_DNA"/>
</dbReference>
<sequence length="285" mass="30452">RDAADVGGDGPPAAAGATLAHPLGKRASLLPGQPDAPGDDAGRHGRGEGRLRFRHAARGPLRLRHAGAALRPRLPAGELPVPVDQPARGRVRRHGRKPAALPAGGVRCYARRLAGGPADVRAPFGHRLGRGRAVGGGPAGDCPHLLGAWLRPAGRVHRANRARQRAHLRPDVPGALVRHDPAGGGDRHGVRRQHHHRRPGEHHPRRRPRRPRRAGPAAPDRPDVRPARRRPIRRFRRVLPGAVRLGPRRADAERGEGARGIARSAAEGPAQPPRPRPGPAARRGV</sequence>
<feature type="non-terminal residue" evidence="2">
    <location>
        <position position="1"/>
    </location>
</feature>
<reference evidence="2" key="1">
    <citation type="submission" date="2020-02" db="EMBL/GenBank/DDBJ databases">
        <authorList>
            <person name="Meier V. D."/>
        </authorList>
    </citation>
    <scope>NUCLEOTIDE SEQUENCE</scope>
    <source>
        <strain evidence="2">AVDCRST_MAG04</strain>
    </source>
</reference>
<organism evidence="2">
    <name type="scientific">uncultured Acetobacteraceae bacterium</name>
    <dbReference type="NCBI Taxonomy" id="169975"/>
    <lineage>
        <taxon>Bacteria</taxon>
        <taxon>Pseudomonadati</taxon>
        <taxon>Pseudomonadota</taxon>
        <taxon>Alphaproteobacteria</taxon>
        <taxon>Acetobacterales</taxon>
        <taxon>Acetobacteraceae</taxon>
        <taxon>environmental samples</taxon>
    </lineage>
</organism>
<feature type="region of interest" description="Disordered" evidence="1">
    <location>
        <begin position="1"/>
        <end position="49"/>
    </location>
</feature>
<accession>A0A6J4I540</accession>
<proteinExistence type="predicted"/>
<keyword evidence="2" id="KW-0503">Monooxygenase</keyword>
<protein>
    <submittedName>
        <fullName evidence="2">Anthraniloyl-CoA monooxygenase</fullName>
        <ecNumber evidence="2">1.14.13.40</ecNumber>
    </submittedName>
</protein>
<gene>
    <name evidence="2" type="ORF">AVDCRST_MAG04-1706</name>
</gene>
<feature type="compositionally biased region" description="Basic and acidic residues" evidence="1">
    <location>
        <begin position="248"/>
        <end position="257"/>
    </location>
</feature>
<dbReference type="EC" id="1.14.13.40" evidence="2"/>
<name>A0A6J4I540_9PROT</name>
<feature type="compositionally biased region" description="Basic residues" evidence="1">
    <location>
        <begin position="189"/>
        <end position="213"/>
    </location>
</feature>
<feature type="compositionally biased region" description="Basic residues" evidence="1">
    <location>
        <begin position="227"/>
        <end position="237"/>
    </location>
</feature>
<evidence type="ECO:0000256" key="1">
    <source>
        <dbReference type="SAM" id="MobiDB-lite"/>
    </source>
</evidence>
<feature type="region of interest" description="Disordered" evidence="1">
    <location>
        <begin position="75"/>
        <end position="99"/>
    </location>
</feature>
<evidence type="ECO:0000313" key="2">
    <source>
        <dbReference type="EMBL" id="CAA9242727.1"/>
    </source>
</evidence>
<keyword evidence="2" id="KW-0560">Oxidoreductase</keyword>
<dbReference type="AlphaFoldDB" id="A0A6J4I540"/>